<dbReference type="InterPro" id="IPR043128">
    <property type="entry name" value="Rev_trsase/Diguanyl_cyclase"/>
</dbReference>
<name>A0A164Q1Q1_9CRUS</name>
<keyword evidence="3" id="KW-0378">Hydrolase</keyword>
<dbReference type="GO" id="GO:0003964">
    <property type="term" value="F:RNA-directed DNA polymerase activity"/>
    <property type="evidence" value="ECO:0007669"/>
    <property type="project" value="UniProtKB-KW"/>
</dbReference>
<evidence type="ECO:0000256" key="1">
    <source>
        <dbReference type="ARBA" id="ARBA00022695"/>
    </source>
</evidence>
<dbReference type="CDD" id="cd09274">
    <property type="entry name" value="RNase_HI_RT_Ty3"/>
    <property type="match status" value="1"/>
</dbReference>
<reference evidence="8 9" key="1">
    <citation type="submission" date="2016-03" db="EMBL/GenBank/DDBJ databases">
        <title>EvidentialGene: Evidence-directed Construction of Genes on Genomes.</title>
        <authorList>
            <person name="Gilbert D.G."/>
            <person name="Choi J.-H."/>
            <person name="Mockaitis K."/>
            <person name="Colbourne J."/>
            <person name="Pfrender M."/>
        </authorList>
    </citation>
    <scope>NUCLEOTIDE SEQUENCE [LARGE SCALE GENOMIC DNA]</scope>
    <source>
        <strain evidence="8 9">Xinb3</strain>
        <tissue evidence="8">Complete organism</tissue>
    </source>
</reference>
<evidence type="ECO:0000259" key="6">
    <source>
        <dbReference type="Pfam" id="PF00078"/>
    </source>
</evidence>
<sequence length="481" mass="54323">MLQDIPVTNWCPKSVWLKKGVTLGTLGEFQETENTEKSGEASGTNGAIEKMDQKFEKLLDNLKSRMGKYLHGDQRLSEDDLGHWKLVSHDIYTGVNPPIYQLPFKKKDGTWRFCVDYLKLNAVTVKDSYPLPRDPDTLSRLERAKIFSSMDLQSEYQRVSITSKDRPKTAFVTAEGVYQFRTLLFGLSNVPDTFQQVMYIILAEHRWTTFLVYVVHRLLGNVRTTFRTTPISAGLPCKSKPEHFDYFKLNSSFAEDTLKVIGRVFTKEGVGTDPEKLDAMKNFPSPAVGHSKANKIQRVQSYLGLCSYYRRHIQNFATIIRNSFNALKVALTSTPVLAHSDYDLQMKILPDACGFGIGGVLAQRIDGVERPVAYASRLLSKSETNYSITETECLALLWWLTKFRCFGWGCQVKVIADHQALCWGKTHGNGNCLSRNPLQQIEEMEDDRCFIVAAIGPNASDIFSPKKDVSVVIVSLSANRE</sequence>
<dbReference type="AlphaFoldDB" id="A0A164Q1Q1"/>
<dbReference type="GO" id="GO:0004519">
    <property type="term" value="F:endonuclease activity"/>
    <property type="evidence" value="ECO:0007669"/>
    <property type="project" value="UniProtKB-KW"/>
</dbReference>
<accession>A0A164Q1Q1</accession>
<keyword evidence="4" id="KW-0695">RNA-directed DNA polymerase</keyword>
<keyword evidence="3" id="KW-0255">Endonuclease</keyword>
<proteinExistence type="predicted"/>
<dbReference type="InterPro" id="IPR000477">
    <property type="entry name" value="RT_dom"/>
</dbReference>
<keyword evidence="9" id="KW-1185">Reference proteome</keyword>
<keyword evidence="1" id="KW-0808">Transferase</keyword>
<dbReference type="InterPro" id="IPR041577">
    <property type="entry name" value="RT_RNaseH_2"/>
</dbReference>
<evidence type="ECO:0000259" key="7">
    <source>
        <dbReference type="Pfam" id="PF17919"/>
    </source>
</evidence>
<dbReference type="Gene3D" id="3.30.70.270">
    <property type="match status" value="2"/>
</dbReference>
<evidence type="ECO:0000256" key="3">
    <source>
        <dbReference type="ARBA" id="ARBA00022759"/>
    </source>
</evidence>
<dbReference type="CDD" id="cd01647">
    <property type="entry name" value="RT_LTR"/>
    <property type="match status" value="1"/>
</dbReference>
<evidence type="ECO:0000256" key="4">
    <source>
        <dbReference type="ARBA" id="ARBA00022918"/>
    </source>
</evidence>
<evidence type="ECO:0000256" key="2">
    <source>
        <dbReference type="ARBA" id="ARBA00022722"/>
    </source>
</evidence>
<dbReference type="PANTHER" id="PTHR37984:SF5">
    <property type="entry name" value="PROTEIN NYNRIN-LIKE"/>
    <property type="match status" value="1"/>
</dbReference>
<feature type="domain" description="Reverse transcriptase/retrotransposon-derived protein RNase H-like" evidence="7">
    <location>
        <begin position="322"/>
        <end position="414"/>
    </location>
</feature>
<dbReference type="Pfam" id="PF17919">
    <property type="entry name" value="RT_RNaseH_2"/>
    <property type="match status" value="1"/>
</dbReference>
<organism evidence="8 9">
    <name type="scientific">Daphnia magna</name>
    <dbReference type="NCBI Taxonomy" id="35525"/>
    <lineage>
        <taxon>Eukaryota</taxon>
        <taxon>Metazoa</taxon>
        <taxon>Ecdysozoa</taxon>
        <taxon>Arthropoda</taxon>
        <taxon>Crustacea</taxon>
        <taxon>Branchiopoda</taxon>
        <taxon>Diplostraca</taxon>
        <taxon>Cladocera</taxon>
        <taxon>Anomopoda</taxon>
        <taxon>Daphniidae</taxon>
        <taxon>Daphnia</taxon>
    </lineage>
</organism>
<feature type="domain" description="Reverse transcriptase" evidence="6">
    <location>
        <begin position="105"/>
        <end position="213"/>
    </location>
</feature>
<dbReference type="InterPro" id="IPR043502">
    <property type="entry name" value="DNA/RNA_pol_sf"/>
</dbReference>
<keyword evidence="5" id="KW-0511">Multifunctional enzyme</keyword>
<dbReference type="Gene3D" id="3.10.20.370">
    <property type="match status" value="1"/>
</dbReference>
<keyword evidence="1" id="KW-0548">Nucleotidyltransferase</keyword>
<gene>
    <name evidence="8" type="ORF">APZ42_028892</name>
</gene>
<evidence type="ECO:0000313" key="9">
    <source>
        <dbReference type="Proteomes" id="UP000076858"/>
    </source>
</evidence>
<comment type="caution">
    <text evidence="8">The sequence shown here is derived from an EMBL/GenBank/DDBJ whole genome shotgun (WGS) entry which is preliminary data.</text>
</comment>
<keyword evidence="2" id="KW-0540">Nuclease</keyword>
<dbReference type="FunFam" id="3.10.20.370:FF:000001">
    <property type="entry name" value="Retrovirus-related Pol polyprotein from transposon 17.6-like protein"/>
    <property type="match status" value="1"/>
</dbReference>
<dbReference type="EMBL" id="LRGB01002485">
    <property type="protein sequence ID" value="KZS07350.1"/>
    <property type="molecule type" value="Genomic_DNA"/>
</dbReference>
<dbReference type="Proteomes" id="UP000076858">
    <property type="component" value="Unassembled WGS sequence"/>
</dbReference>
<dbReference type="Pfam" id="PF00078">
    <property type="entry name" value="RVT_1"/>
    <property type="match status" value="1"/>
</dbReference>
<dbReference type="SUPFAM" id="SSF56672">
    <property type="entry name" value="DNA/RNA polymerases"/>
    <property type="match status" value="1"/>
</dbReference>
<dbReference type="PANTHER" id="PTHR37984">
    <property type="entry name" value="PROTEIN CBG26694"/>
    <property type="match status" value="1"/>
</dbReference>
<protein>
    <submittedName>
        <fullName evidence="8">Uncharacterized protein</fullName>
    </submittedName>
</protein>
<dbReference type="STRING" id="35525.A0A164Q1Q1"/>
<dbReference type="Gene3D" id="3.10.10.10">
    <property type="entry name" value="HIV Type 1 Reverse Transcriptase, subunit A, domain 1"/>
    <property type="match status" value="1"/>
</dbReference>
<evidence type="ECO:0000256" key="5">
    <source>
        <dbReference type="ARBA" id="ARBA00023268"/>
    </source>
</evidence>
<dbReference type="InterPro" id="IPR050951">
    <property type="entry name" value="Retrovirus_Pol_polyprotein"/>
</dbReference>
<evidence type="ECO:0000313" key="8">
    <source>
        <dbReference type="EMBL" id="KZS07350.1"/>
    </source>
</evidence>